<proteinExistence type="predicted"/>
<dbReference type="EMBL" id="WUYX01000008">
    <property type="protein sequence ID" value="MXV60838.1"/>
    <property type="molecule type" value="Genomic_DNA"/>
</dbReference>
<dbReference type="Pfam" id="PF01893">
    <property type="entry name" value="UPF0058"/>
    <property type="match status" value="1"/>
</dbReference>
<keyword evidence="2" id="KW-1185">Reference proteome</keyword>
<dbReference type="InterPro" id="IPR002753">
    <property type="entry name" value="UPF0058"/>
</dbReference>
<comment type="caution">
    <text evidence="1">The sequence shown here is derived from an EMBL/GenBank/DDBJ whole genome shotgun (WGS) entry which is preliminary data.</text>
</comment>
<dbReference type="OrthoDB" id="177623at2157"/>
<name>A0A6B0VH17_9EURY</name>
<dbReference type="Proteomes" id="UP000434101">
    <property type="component" value="Unassembled WGS sequence"/>
</dbReference>
<accession>A0A6B0VH17</accession>
<gene>
    <name evidence="1" type="ORF">GS429_01875</name>
</gene>
<dbReference type="Gene3D" id="1.20.1270.110">
    <property type="entry name" value="Uncharacterised protein family UPF0058"/>
    <property type="match status" value="1"/>
</dbReference>
<sequence>MRSQEYVQLHALLYRLRHHLECEDSARSFAAYDAQPVRPTHVHRSKEAHGRAIELLLEGFVETIERQSRESTAPIA</sequence>
<reference evidence="1 2" key="1">
    <citation type="submission" date="2020-01" db="EMBL/GenBank/DDBJ databases">
        <title>Natronorubrum sp. JWXQ-INN 674 isolated from Inner Mongolia Autonomous Region of China.</title>
        <authorList>
            <person name="Xue Q."/>
        </authorList>
    </citation>
    <scope>NUCLEOTIDE SEQUENCE [LARGE SCALE GENOMIC DNA]</scope>
    <source>
        <strain evidence="1 2">JWXQ-INN-674</strain>
    </source>
</reference>
<dbReference type="SUPFAM" id="SSF140371">
    <property type="entry name" value="Vng1086c-like"/>
    <property type="match status" value="1"/>
</dbReference>
<organism evidence="1 2">
    <name type="scientific">Natronorubrum halalkaliphilum</name>
    <dbReference type="NCBI Taxonomy" id="2691917"/>
    <lineage>
        <taxon>Archaea</taxon>
        <taxon>Methanobacteriati</taxon>
        <taxon>Methanobacteriota</taxon>
        <taxon>Stenosarchaea group</taxon>
        <taxon>Halobacteria</taxon>
        <taxon>Halobacteriales</taxon>
        <taxon>Natrialbaceae</taxon>
        <taxon>Natronorubrum</taxon>
    </lineage>
</organism>
<dbReference type="AlphaFoldDB" id="A0A6B0VH17"/>
<protein>
    <submittedName>
        <fullName evidence="1">Metal-binding protein</fullName>
    </submittedName>
</protein>
<evidence type="ECO:0000313" key="1">
    <source>
        <dbReference type="EMBL" id="MXV60838.1"/>
    </source>
</evidence>
<evidence type="ECO:0000313" key="2">
    <source>
        <dbReference type="Proteomes" id="UP000434101"/>
    </source>
</evidence>
<dbReference type="InterPro" id="IPR036519">
    <property type="entry name" value="UPF0058_sf"/>
</dbReference>